<gene>
    <name evidence="5" type="ORF">A3C96_03405</name>
</gene>
<dbReference type="PANTHER" id="PTHR43046:SF12">
    <property type="entry name" value="GDP-MANNOSE MANNOSYL HYDROLASE"/>
    <property type="match status" value="1"/>
</dbReference>
<reference evidence="5 6" key="1">
    <citation type="journal article" date="2016" name="Nat. Commun.">
        <title>Thousands of microbial genomes shed light on interconnected biogeochemical processes in an aquifer system.</title>
        <authorList>
            <person name="Anantharaman K."/>
            <person name="Brown C.T."/>
            <person name="Hug L.A."/>
            <person name="Sharon I."/>
            <person name="Castelle C.J."/>
            <person name="Probst A.J."/>
            <person name="Thomas B.C."/>
            <person name="Singh A."/>
            <person name="Wilkins M.J."/>
            <person name="Karaoz U."/>
            <person name="Brodie E.L."/>
            <person name="Williams K.H."/>
            <person name="Hubbard S.S."/>
            <person name="Banfield J.F."/>
        </authorList>
    </citation>
    <scope>NUCLEOTIDE SEQUENCE [LARGE SCALE GENOMIC DNA]</scope>
</reference>
<accession>A0A1F7U5B6</accession>
<evidence type="ECO:0000256" key="2">
    <source>
        <dbReference type="ARBA" id="ARBA00022801"/>
    </source>
</evidence>
<evidence type="ECO:0000313" key="5">
    <source>
        <dbReference type="EMBL" id="OGL73018.1"/>
    </source>
</evidence>
<name>A0A1F7U5B6_9BACT</name>
<proteinExistence type="predicted"/>
<dbReference type="Proteomes" id="UP000177088">
    <property type="component" value="Unassembled WGS sequence"/>
</dbReference>
<dbReference type="GO" id="GO:0016787">
    <property type="term" value="F:hydrolase activity"/>
    <property type="evidence" value="ECO:0007669"/>
    <property type="project" value="UniProtKB-KW"/>
</dbReference>
<dbReference type="PROSITE" id="PS51462">
    <property type="entry name" value="NUDIX"/>
    <property type="match status" value="1"/>
</dbReference>
<keyword evidence="2" id="KW-0378">Hydrolase</keyword>
<feature type="non-terminal residue" evidence="5">
    <location>
        <position position="1"/>
    </location>
</feature>
<dbReference type="InterPro" id="IPR015797">
    <property type="entry name" value="NUDIX_hydrolase-like_dom_sf"/>
</dbReference>
<sequence length="178" mass="20195">HHDCQIEDYYRDHGFQVLDRTNGLAQLGPPSRRDDVIDAATVRIRCATTGRILLLRRGQAPWLDHWANPGGCFQSANDTSLWATACRETAEETGLDLTCCLEPPQEKQSAHVMRGLCPDGYERTYRTTCFQVDVLREYVPTIDGDEVREARWFTPDEARALLMGRATREVLRLSVPGF</sequence>
<dbReference type="InterPro" id="IPR000086">
    <property type="entry name" value="NUDIX_hydrolase_dom"/>
</dbReference>
<evidence type="ECO:0000259" key="4">
    <source>
        <dbReference type="PROSITE" id="PS51462"/>
    </source>
</evidence>
<comment type="cofactor">
    <cofactor evidence="1">
        <name>Mg(2+)</name>
        <dbReference type="ChEBI" id="CHEBI:18420"/>
    </cofactor>
</comment>
<dbReference type="EMBL" id="MGEA01000072">
    <property type="protein sequence ID" value="OGL73018.1"/>
    <property type="molecule type" value="Genomic_DNA"/>
</dbReference>
<dbReference type="Gene3D" id="3.90.79.10">
    <property type="entry name" value="Nucleoside Triphosphate Pyrophosphohydrolase"/>
    <property type="match status" value="1"/>
</dbReference>
<dbReference type="PANTHER" id="PTHR43046">
    <property type="entry name" value="GDP-MANNOSE MANNOSYL HYDROLASE"/>
    <property type="match status" value="1"/>
</dbReference>
<comment type="caution">
    <text evidence="5">The sequence shown here is derived from an EMBL/GenBank/DDBJ whole genome shotgun (WGS) entry which is preliminary data.</text>
</comment>
<evidence type="ECO:0000256" key="3">
    <source>
        <dbReference type="ARBA" id="ARBA00022842"/>
    </source>
</evidence>
<keyword evidence="3" id="KW-0460">Magnesium</keyword>
<evidence type="ECO:0000256" key="1">
    <source>
        <dbReference type="ARBA" id="ARBA00001946"/>
    </source>
</evidence>
<evidence type="ECO:0000313" key="6">
    <source>
        <dbReference type="Proteomes" id="UP000177088"/>
    </source>
</evidence>
<organism evidence="5 6">
    <name type="scientific">Candidatus Uhrbacteria bacterium RIFCSPHIGHO2_02_FULL_60_10</name>
    <dbReference type="NCBI Taxonomy" id="1802392"/>
    <lineage>
        <taxon>Bacteria</taxon>
        <taxon>Candidatus Uhriibacteriota</taxon>
    </lineage>
</organism>
<protein>
    <recommendedName>
        <fullName evidence="4">Nudix hydrolase domain-containing protein</fullName>
    </recommendedName>
</protein>
<dbReference type="AlphaFoldDB" id="A0A1F7U5B6"/>
<dbReference type="Pfam" id="PF00293">
    <property type="entry name" value="NUDIX"/>
    <property type="match status" value="1"/>
</dbReference>
<dbReference type="SUPFAM" id="SSF55811">
    <property type="entry name" value="Nudix"/>
    <property type="match status" value="1"/>
</dbReference>
<feature type="domain" description="Nudix hydrolase" evidence="4">
    <location>
        <begin position="31"/>
        <end position="175"/>
    </location>
</feature>